<dbReference type="Proteomes" id="UP000032142">
    <property type="component" value="Unassembled WGS sequence"/>
</dbReference>
<gene>
    <name evidence="1" type="ORF">F383_33983</name>
</gene>
<protein>
    <submittedName>
        <fullName evidence="1">Uncharacterized protein</fullName>
    </submittedName>
</protein>
<keyword evidence="2" id="KW-1185">Reference proteome</keyword>
<accession>A0A0B0PLI5</accession>
<dbReference type="AlphaFoldDB" id="A0A0B0PLI5"/>
<organism evidence="1 2">
    <name type="scientific">Gossypium arboreum</name>
    <name type="common">Tree cotton</name>
    <name type="synonym">Gossypium nanking</name>
    <dbReference type="NCBI Taxonomy" id="29729"/>
    <lineage>
        <taxon>Eukaryota</taxon>
        <taxon>Viridiplantae</taxon>
        <taxon>Streptophyta</taxon>
        <taxon>Embryophyta</taxon>
        <taxon>Tracheophyta</taxon>
        <taxon>Spermatophyta</taxon>
        <taxon>Magnoliopsida</taxon>
        <taxon>eudicotyledons</taxon>
        <taxon>Gunneridae</taxon>
        <taxon>Pentapetalae</taxon>
        <taxon>rosids</taxon>
        <taxon>malvids</taxon>
        <taxon>Malvales</taxon>
        <taxon>Malvaceae</taxon>
        <taxon>Malvoideae</taxon>
        <taxon>Gossypium</taxon>
    </lineage>
</organism>
<evidence type="ECO:0000313" key="2">
    <source>
        <dbReference type="Proteomes" id="UP000032142"/>
    </source>
</evidence>
<sequence length="77" mass="8353">MYHLGTCNTHNMASIIGKVLMPCPSHGLTLAIIFEADAMSQTRSYTSSHITVSMPCPIHGLTLTHLVADACPRHVLH</sequence>
<name>A0A0B0PLI5_GOSAR</name>
<evidence type="ECO:0000313" key="1">
    <source>
        <dbReference type="EMBL" id="KHG27288.1"/>
    </source>
</evidence>
<dbReference type="EMBL" id="KN440560">
    <property type="protein sequence ID" value="KHG27288.1"/>
    <property type="molecule type" value="Genomic_DNA"/>
</dbReference>
<reference evidence="2" key="1">
    <citation type="submission" date="2014-09" db="EMBL/GenBank/DDBJ databases">
        <authorList>
            <person name="Mudge J."/>
            <person name="Ramaraj T."/>
            <person name="Lindquist I.E."/>
            <person name="Bharti A.K."/>
            <person name="Sundararajan A."/>
            <person name="Cameron C.T."/>
            <person name="Woodward J.E."/>
            <person name="May G.D."/>
            <person name="Brubaker C."/>
            <person name="Broadhvest J."/>
            <person name="Wilkins T.A."/>
        </authorList>
    </citation>
    <scope>NUCLEOTIDE SEQUENCE</scope>
    <source>
        <strain evidence="2">cv. AKA8401</strain>
    </source>
</reference>
<proteinExistence type="predicted"/>